<accession>A0A7W6FI28</accession>
<dbReference type="RefSeq" id="WP_126823944.1">
    <property type="nucleotide sequence ID" value="NZ_JACIDG010000004.1"/>
</dbReference>
<dbReference type="AlphaFoldDB" id="A0A7W6FI28"/>
<gene>
    <name evidence="1" type="ORF">GGQ65_001884</name>
</gene>
<sequence>MDFPDFVAAYDKARIQDIPGRRVRYRGSLLLPGHDVAICLKQRRIELRLDGTLLAEEHPVTKVLEDSMGNIRKALSRKLRRNILEAAIVGRWHPDGDEDCAFEPYFVRSRNADGVVTTEPYRFKILPLDSLNSASRCRIDFASDDPGSRVKAVLENITELRIHFDELPKSVVGFMPCGIVWYPPHGSGYPCLVENAIGKMERLRRSGGAAASPMH</sequence>
<proteinExistence type="predicted"/>
<organism evidence="1 2">
    <name type="scientific">Rhizobium fabae</name>
    <dbReference type="NCBI Taxonomy" id="573179"/>
    <lineage>
        <taxon>Bacteria</taxon>
        <taxon>Pseudomonadati</taxon>
        <taxon>Pseudomonadota</taxon>
        <taxon>Alphaproteobacteria</taxon>
        <taxon>Hyphomicrobiales</taxon>
        <taxon>Rhizobiaceae</taxon>
        <taxon>Rhizobium/Agrobacterium group</taxon>
        <taxon>Rhizobium</taxon>
    </lineage>
</organism>
<evidence type="ECO:0000313" key="1">
    <source>
        <dbReference type="EMBL" id="MBB3914602.1"/>
    </source>
</evidence>
<dbReference type="Proteomes" id="UP000545490">
    <property type="component" value="Unassembled WGS sequence"/>
</dbReference>
<reference evidence="1 2" key="1">
    <citation type="submission" date="2020-08" db="EMBL/GenBank/DDBJ databases">
        <title>Genomic Encyclopedia of Type Strains, Phase IV (KMG-IV): sequencing the most valuable type-strain genomes for metagenomic binning, comparative biology and taxonomic classification.</title>
        <authorList>
            <person name="Goeker M."/>
        </authorList>
    </citation>
    <scope>NUCLEOTIDE SEQUENCE [LARGE SCALE GENOMIC DNA]</scope>
    <source>
        <strain evidence="1 2">DSM 19331</strain>
    </source>
</reference>
<protein>
    <submittedName>
        <fullName evidence="1">Uncharacterized protein</fullName>
    </submittedName>
</protein>
<evidence type="ECO:0000313" key="2">
    <source>
        <dbReference type="Proteomes" id="UP000545490"/>
    </source>
</evidence>
<name>A0A7W6FI28_9HYPH</name>
<dbReference type="EMBL" id="JACIDG010000004">
    <property type="protein sequence ID" value="MBB3914602.1"/>
    <property type="molecule type" value="Genomic_DNA"/>
</dbReference>
<comment type="caution">
    <text evidence="1">The sequence shown here is derived from an EMBL/GenBank/DDBJ whole genome shotgun (WGS) entry which is preliminary data.</text>
</comment>